<dbReference type="OrthoDB" id="359154at2759"/>
<evidence type="ECO:0000313" key="3">
    <source>
        <dbReference type="Proteomes" id="UP000006757"/>
    </source>
</evidence>
<protein>
    <submittedName>
        <fullName evidence="2">Uncharacterized protein</fullName>
    </submittedName>
</protein>
<evidence type="ECO:0000313" key="2">
    <source>
        <dbReference type="EMBL" id="EKC98635.1"/>
    </source>
</evidence>
<feature type="coiled-coil region" evidence="1">
    <location>
        <begin position="399"/>
        <end position="426"/>
    </location>
</feature>
<name>K1VD06_TRIAC</name>
<dbReference type="AlphaFoldDB" id="K1VD06"/>
<keyword evidence="1" id="KW-0175">Coiled coil</keyword>
<sequence length="437" mass="49717">MPTVERIPRGFHHLDKVLHSKFVNSRYAARMPRPGRKYTAPKDRIRRWNIVPGDKVRLMVGKPEEKYDTTKQGKDGAKGKVWRVYTVSGVNMVHNRVYLDGLTNVRSNRTQPLPSEEKLAKMTEDERHSYLQQRNFISQRRAVHYSSVQLCVRDAGADSVFATRVATTAPFYDRATRSARWARYAAALSGDGSMLPRDPARDQVRIPWPITQPKEKADPMPVDTLERASAASTLNLQDASRIPRPLIPVSLRGPAPGPQDQDWADEYVFAPESRTSPELEAALPLYLQEELSPRYSRAKQIKGWNQRRAAEAEAREAYVAAAVDEWEAGGRDRGLEELLTLDAVRLEGITLRPRTRQEIRDAAGREFDTQLAHTRKLTRRAAAAGMRFVEGQWVPGAKGEEIQRKKSRKERKLRKIEERLNRIKLEDAPNQAIPLGH</sequence>
<reference evidence="2 3" key="1">
    <citation type="journal article" date="2012" name="Eukaryot. Cell">
        <title>Genome sequence of the Trichosporon asahii environmental strain CBS 8904.</title>
        <authorList>
            <person name="Yang R.Y."/>
            <person name="Li H.T."/>
            <person name="Zhu H."/>
            <person name="Zhou G.P."/>
            <person name="Wang M."/>
            <person name="Wang L."/>
        </authorList>
    </citation>
    <scope>NUCLEOTIDE SEQUENCE [LARGE SCALE GENOMIC DNA]</scope>
    <source>
        <strain evidence="2 3">CBS 8904</strain>
    </source>
</reference>
<proteinExistence type="predicted"/>
<dbReference type="InterPro" id="IPR014722">
    <property type="entry name" value="Rib_uL2_dom2"/>
</dbReference>
<dbReference type="Proteomes" id="UP000006757">
    <property type="component" value="Unassembled WGS sequence"/>
</dbReference>
<dbReference type="InParanoid" id="K1VD06"/>
<dbReference type="STRING" id="1220162.K1VD06"/>
<dbReference type="EMBL" id="AMBO01000385">
    <property type="protein sequence ID" value="EKC98635.1"/>
    <property type="molecule type" value="Genomic_DNA"/>
</dbReference>
<organism evidence="2 3">
    <name type="scientific">Trichosporon asahii var. asahii (strain CBS 8904)</name>
    <name type="common">Yeast</name>
    <dbReference type="NCBI Taxonomy" id="1220162"/>
    <lineage>
        <taxon>Eukaryota</taxon>
        <taxon>Fungi</taxon>
        <taxon>Dikarya</taxon>
        <taxon>Basidiomycota</taxon>
        <taxon>Agaricomycotina</taxon>
        <taxon>Tremellomycetes</taxon>
        <taxon>Trichosporonales</taxon>
        <taxon>Trichosporonaceae</taxon>
        <taxon>Trichosporon</taxon>
    </lineage>
</organism>
<evidence type="ECO:0000256" key="1">
    <source>
        <dbReference type="SAM" id="Coils"/>
    </source>
</evidence>
<dbReference type="HOGENOM" id="CLU_055001_0_0_1"/>
<dbReference type="eggNOG" id="ENOG502S960">
    <property type="taxonomic scope" value="Eukaryota"/>
</dbReference>
<dbReference type="Gene3D" id="2.30.30.30">
    <property type="match status" value="1"/>
</dbReference>
<keyword evidence="3" id="KW-1185">Reference proteome</keyword>
<gene>
    <name evidence="2" type="ORF">A1Q2_07057</name>
</gene>
<accession>K1VD06</accession>
<comment type="caution">
    <text evidence="2">The sequence shown here is derived from an EMBL/GenBank/DDBJ whole genome shotgun (WGS) entry which is preliminary data.</text>
</comment>